<dbReference type="GO" id="GO:0003729">
    <property type="term" value="F:mRNA binding"/>
    <property type="evidence" value="ECO:0007669"/>
    <property type="project" value="TreeGrafter"/>
</dbReference>
<organism evidence="5 6">
    <name type="scientific">Entamoeba histolytica</name>
    <dbReference type="NCBI Taxonomy" id="5759"/>
    <lineage>
        <taxon>Eukaryota</taxon>
        <taxon>Amoebozoa</taxon>
        <taxon>Evosea</taxon>
        <taxon>Archamoebae</taxon>
        <taxon>Mastigamoebida</taxon>
        <taxon>Entamoebidae</taxon>
        <taxon>Entamoeba</taxon>
    </lineage>
</organism>
<dbReference type="SMART" id="SM00360">
    <property type="entry name" value="RRM"/>
    <property type="match status" value="1"/>
</dbReference>
<evidence type="ECO:0000313" key="5">
    <source>
        <dbReference type="EMBL" id="GAT96833.1"/>
    </source>
</evidence>
<dbReference type="VEuPathDB" id="AmoebaDB:EHI_026440"/>
<dbReference type="Pfam" id="PF00076">
    <property type="entry name" value="RRM_1"/>
    <property type="match status" value="1"/>
</dbReference>
<sequence>MERRRYGNRSFSNSRRYRNNDQRTNGDSMPPRRTKNDKEVSAPQYVKVRVTNLGPKVTEEDINKLCSMNKVEPLKVFLKSQQDGNNVATVLFKTEEDANKIINAYKNVEFDGKLMNFEIISTKSQQGYHNDRRRRFHDGRNRQRQFGGMRRGFRNSLIDNVTREIIRRERMYEQSLYGNRGRFDGRRGLNHIGRRHMNHNNRRNDNRIKRNTNERRQPRMSYEKRLENMNSKLEAYMKS</sequence>
<proteinExistence type="predicted"/>
<protein>
    <submittedName>
        <fullName evidence="5">RNA recognition motif domain containing protein</fullName>
    </submittedName>
</protein>
<dbReference type="OMA" id="FEMMHID"/>
<feature type="region of interest" description="Disordered" evidence="3">
    <location>
        <begin position="1"/>
        <end position="42"/>
    </location>
</feature>
<feature type="region of interest" description="Disordered" evidence="3">
    <location>
        <begin position="187"/>
        <end position="218"/>
    </location>
</feature>
<dbReference type="InterPro" id="IPR000504">
    <property type="entry name" value="RRM_dom"/>
</dbReference>
<feature type="compositionally biased region" description="Basic residues" evidence="3">
    <location>
        <begin position="188"/>
        <end position="201"/>
    </location>
</feature>
<accession>A0A5K1V782</accession>
<dbReference type="InterPro" id="IPR051229">
    <property type="entry name" value="ALYREF_mRNA_export"/>
</dbReference>
<dbReference type="Proteomes" id="UP000078387">
    <property type="component" value="Unassembled WGS sequence"/>
</dbReference>
<dbReference type="VEuPathDB" id="AmoebaDB:EHI7A_027030"/>
<dbReference type="VEuPathDB" id="AmoebaDB:EHI5A_047440"/>
<reference evidence="5 6" key="1">
    <citation type="submission" date="2016-05" db="EMBL/GenBank/DDBJ databases">
        <title>First whole genome sequencing of Entamoeba histolytica HM1:IMSS-clone-6.</title>
        <authorList>
            <person name="Mukherjee Avik.K."/>
            <person name="Izumyama S."/>
            <person name="Nakada-Tsukui K."/>
            <person name="Nozaki T."/>
        </authorList>
    </citation>
    <scope>NUCLEOTIDE SEQUENCE [LARGE SCALE GENOMIC DNA]</scope>
    <source>
        <strain evidence="5 6">HM1:IMSS clone 6</strain>
    </source>
</reference>
<dbReference type="PANTHER" id="PTHR19965:SF35">
    <property type="entry name" value="RNA ANNEALING PROTEIN YRA1"/>
    <property type="match status" value="1"/>
</dbReference>
<name>A0A5K1V782_ENTHI</name>
<dbReference type="EMBL" id="BDEQ01000001">
    <property type="protein sequence ID" value="GAT96833.1"/>
    <property type="molecule type" value="Genomic_DNA"/>
</dbReference>
<dbReference type="GO" id="GO:0005634">
    <property type="term" value="C:nucleus"/>
    <property type="evidence" value="ECO:0007669"/>
    <property type="project" value="TreeGrafter"/>
</dbReference>
<dbReference type="AlphaFoldDB" id="A0A5K1V782"/>
<feature type="compositionally biased region" description="Basic and acidic residues" evidence="3">
    <location>
        <begin position="202"/>
        <end position="218"/>
    </location>
</feature>
<dbReference type="Gene3D" id="3.30.70.330">
    <property type="match status" value="1"/>
</dbReference>
<dbReference type="SUPFAM" id="SSF54928">
    <property type="entry name" value="RNA-binding domain, RBD"/>
    <property type="match status" value="1"/>
</dbReference>
<evidence type="ECO:0000259" key="4">
    <source>
        <dbReference type="PROSITE" id="PS50102"/>
    </source>
</evidence>
<dbReference type="InterPro" id="IPR035979">
    <property type="entry name" value="RBD_domain_sf"/>
</dbReference>
<evidence type="ECO:0000256" key="2">
    <source>
        <dbReference type="PROSITE-ProRule" id="PRU00176"/>
    </source>
</evidence>
<gene>
    <name evidence="5" type="ORF">CL6EHI_026440</name>
</gene>
<evidence type="ECO:0000256" key="1">
    <source>
        <dbReference type="ARBA" id="ARBA00022884"/>
    </source>
</evidence>
<dbReference type="VEuPathDB" id="AmoebaDB:EHI8A_024260"/>
<dbReference type="InterPro" id="IPR012677">
    <property type="entry name" value="Nucleotide-bd_a/b_plait_sf"/>
</dbReference>
<feature type="domain" description="RRM" evidence="4">
    <location>
        <begin position="46"/>
        <end position="122"/>
    </location>
</feature>
<dbReference type="PROSITE" id="PS50102">
    <property type="entry name" value="RRM"/>
    <property type="match status" value="1"/>
</dbReference>
<dbReference type="PANTHER" id="PTHR19965">
    <property type="entry name" value="RNA AND EXPORT FACTOR BINDING PROTEIN"/>
    <property type="match status" value="1"/>
</dbReference>
<dbReference type="GO" id="GO:0006406">
    <property type="term" value="P:mRNA export from nucleus"/>
    <property type="evidence" value="ECO:0007669"/>
    <property type="project" value="TreeGrafter"/>
</dbReference>
<evidence type="ECO:0000256" key="3">
    <source>
        <dbReference type="SAM" id="MobiDB-lite"/>
    </source>
</evidence>
<evidence type="ECO:0000313" key="6">
    <source>
        <dbReference type="Proteomes" id="UP000078387"/>
    </source>
</evidence>
<comment type="caution">
    <text evidence="5">The sequence shown here is derived from an EMBL/GenBank/DDBJ whole genome shotgun (WGS) entry which is preliminary data.</text>
</comment>
<dbReference type="VEuPathDB" id="AmoebaDB:KM1_040210"/>
<keyword evidence="1 2" id="KW-0694">RNA-binding</keyword>